<evidence type="ECO:0000256" key="1">
    <source>
        <dbReference type="SAM" id="MobiDB-lite"/>
    </source>
</evidence>
<dbReference type="AlphaFoldDB" id="A0A4P9W049"/>
<gene>
    <name evidence="2" type="ORF">BDK51DRAFT_32634</name>
</gene>
<feature type="region of interest" description="Disordered" evidence="1">
    <location>
        <begin position="153"/>
        <end position="173"/>
    </location>
</feature>
<feature type="compositionally biased region" description="Basic and acidic residues" evidence="1">
    <location>
        <begin position="20"/>
        <end position="31"/>
    </location>
</feature>
<evidence type="ECO:0000313" key="3">
    <source>
        <dbReference type="Proteomes" id="UP000269721"/>
    </source>
</evidence>
<accession>A0A4P9W049</accession>
<reference evidence="3" key="1">
    <citation type="journal article" date="2018" name="Nat. Microbiol.">
        <title>Leveraging single-cell genomics to expand the fungal tree of life.</title>
        <authorList>
            <person name="Ahrendt S.R."/>
            <person name="Quandt C.A."/>
            <person name="Ciobanu D."/>
            <person name="Clum A."/>
            <person name="Salamov A."/>
            <person name="Andreopoulos B."/>
            <person name="Cheng J.F."/>
            <person name="Woyke T."/>
            <person name="Pelin A."/>
            <person name="Henrissat B."/>
            <person name="Reynolds N.K."/>
            <person name="Benny G.L."/>
            <person name="Smith M.E."/>
            <person name="James T.Y."/>
            <person name="Grigoriev I.V."/>
        </authorList>
    </citation>
    <scope>NUCLEOTIDE SEQUENCE [LARGE SCALE GENOMIC DNA]</scope>
</reference>
<protein>
    <submittedName>
        <fullName evidence="2">Uncharacterized protein</fullName>
    </submittedName>
</protein>
<sequence length="393" mass="42241">MVPRGWRGLEQRKLKNLKEKTPSVKTLEGRSKATSPESQQFWGEIPLHHTPAIPGMAGPVSISDFEGAGKGGGGTANVQKKRKRITVSSCSIWKEGFEPKASSSTTKEQHREVATFFGSRRRAGRMKLLGASLHASCQKGFADAEKGEGGGNLGSRGILKARAGKGGRGHGRRSKKTLIATLLGGKDVTLKLHHLTQMNNIGRGLLFYDRWFEGGGGGKEGSSGNSSKYKKKQQWAQQAVNGLTRDISHNSSWDVPLRTLIWWVEDARGIDWNPADPLRPARNLLPAGLQRSQWDPRDCGSGFSSQGIANLTGAGARAGCPTQNYDTVERHTANGGKAAPPMLLRTANAVRPAISWSPSGPVRRRLLRGRRDYGGDFSFGECGLGTGARAGGA</sequence>
<dbReference type="Proteomes" id="UP000269721">
    <property type="component" value="Unassembled WGS sequence"/>
</dbReference>
<evidence type="ECO:0000313" key="2">
    <source>
        <dbReference type="EMBL" id="RKO85002.1"/>
    </source>
</evidence>
<dbReference type="EMBL" id="KZ999515">
    <property type="protein sequence ID" value="RKO85002.1"/>
    <property type="molecule type" value="Genomic_DNA"/>
</dbReference>
<proteinExistence type="predicted"/>
<feature type="region of interest" description="Disordered" evidence="1">
    <location>
        <begin position="20"/>
        <end position="39"/>
    </location>
</feature>
<feature type="region of interest" description="Disordered" evidence="1">
    <location>
        <begin position="48"/>
        <end position="81"/>
    </location>
</feature>
<keyword evidence="3" id="KW-1185">Reference proteome</keyword>
<name>A0A4P9W049_9FUNG</name>
<feature type="compositionally biased region" description="Basic residues" evidence="1">
    <location>
        <begin position="162"/>
        <end position="173"/>
    </location>
</feature>
<organism evidence="2 3">
    <name type="scientific">Blyttiomyces helicus</name>
    <dbReference type="NCBI Taxonomy" id="388810"/>
    <lineage>
        <taxon>Eukaryota</taxon>
        <taxon>Fungi</taxon>
        <taxon>Fungi incertae sedis</taxon>
        <taxon>Chytridiomycota</taxon>
        <taxon>Chytridiomycota incertae sedis</taxon>
        <taxon>Chytridiomycetes</taxon>
        <taxon>Chytridiomycetes incertae sedis</taxon>
        <taxon>Blyttiomyces</taxon>
    </lineage>
</organism>